<dbReference type="AlphaFoldDB" id="L0K988"/>
<dbReference type="KEGG" id="hhl:Halha_0710"/>
<dbReference type="Proteomes" id="UP000010880">
    <property type="component" value="Chromosome"/>
</dbReference>
<dbReference type="GO" id="GO:0008932">
    <property type="term" value="F:lytic endotransglycosylase activity"/>
    <property type="evidence" value="ECO:0007669"/>
    <property type="project" value="TreeGrafter"/>
</dbReference>
<gene>
    <name evidence="2" type="ordered locus">Halha_0710</name>
</gene>
<evidence type="ECO:0000313" key="3">
    <source>
        <dbReference type="Proteomes" id="UP000010880"/>
    </source>
</evidence>
<dbReference type="PROSITE" id="PS51782">
    <property type="entry name" value="LYSM"/>
    <property type="match status" value="2"/>
</dbReference>
<dbReference type="InterPro" id="IPR036779">
    <property type="entry name" value="LysM_dom_sf"/>
</dbReference>
<keyword evidence="3" id="KW-1185">Reference proteome</keyword>
<dbReference type="eggNOG" id="COG1388">
    <property type="taxonomic scope" value="Bacteria"/>
</dbReference>
<dbReference type="SMART" id="SM00257">
    <property type="entry name" value="LysM"/>
    <property type="match status" value="2"/>
</dbReference>
<evidence type="ECO:0000313" key="2">
    <source>
        <dbReference type="EMBL" id="AGB40683.1"/>
    </source>
</evidence>
<keyword evidence="2" id="KW-0378">Hydrolase</keyword>
<dbReference type="Gene3D" id="3.10.350.10">
    <property type="entry name" value="LysM domain"/>
    <property type="match status" value="2"/>
</dbReference>
<dbReference type="PANTHER" id="PTHR33734">
    <property type="entry name" value="LYSM DOMAIN-CONTAINING GPI-ANCHORED PROTEIN 2"/>
    <property type="match status" value="1"/>
</dbReference>
<dbReference type="PATRIC" id="fig|748449.3.peg.668"/>
<dbReference type="Gene3D" id="1.10.10.2520">
    <property type="entry name" value="Cell wall hydrolase SleB, domain 1"/>
    <property type="match status" value="1"/>
</dbReference>
<dbReference type="CDD" id="cd00118">
    <property type="entry name" value="LysM"/>
    <property type="match status" value="2"/>
</dbReference>
<dbReference type="Gene3D" id="6.20.240.60">
    <property type="match status" value="1"/>
</dbReference>
<organism evidence="2 3">
    <name type="scientific">Halobacteroides halobius (strain ATCC 35273 / DSM 5150 / MD-1)</name>
    <dbReference type="NCBI Taxonomy" id="748449"/>
    <lineage>
        <taxon>Bacteria</taxon>
        <taxon>Bacillati</taxon>
        <taxon>Bacillota</taxon>
        <taxon>Clostridia</taxon>
        <taxon>Halanaerobiales</taxon>
        <taxon>Halobacteroidaceae</taxon>
        <taxon>Halobacteroides</taxon>
    </lineage>
</organism>
<dbReference type="Pfam" id="PF01476">
    <property type="entry name" value="LysM"/>
    <property type="match status" value="2"/>
</dbReference>
<dbReference type="RefSeq" id="WP_015326409.1">
    <property type="nucleotide sequence ID" value="NC_019978.1"/>
</dbReference>
<dbReference type="Pfam" id="PF07486">
    <property type="entry name" value="Hydrolase_2"/>
    <property type="match status" value="1"/>
</dbReference>
<feature type="domain" description="LysM" evidence="1">
    <location>
        <begin position="135"/>
        <end position="178"/>
    </location>
</feature>
<accession>L0K988</accession>
<name>L0K988_HALHC</name>
<dbReference type="InterPro" id="IPR011105">
    <property type="entry name" value="Cell_wall_hydrolase_SleB"/>
</dbReference>
<dbReference type="InterPro" id="IPR042047">
    <property type="entry name" value="SleB_dom1"/>
</dbReference>
<evidence type="ECO:0000259" key="1">
    <source>
        <dbReference type="PROSITE" id="PS51782"/>
    </source>
</evidence>
<protein>
    <submittedName>
        <fullName evidence="2">Putative cell wall hydrolase</fullName>
    </submittedName>
</protein>
<dbReference type="STRING" id="748449.Halha_0710"/>
<dbReference type="InterPro" id="IPR018392">
    <property type="entry name" value="LysM"/>
</dbReference>
<feature type="domain" description="LysM" evidence="1">
    <location>
        <begin position="32"/>
        <end position="76"/>
    </location>
</feature>
<dbReference type="SUPFAM" id="SSF54106">
    <property type="entry name" value="LysM domain"/>
    <property type="match status" value="2"/>
</dbReference>
<sequence length="311" mass="35526">MRKSLVMVLLCLMFVLLISQTGLATPRFAVKIIYTVQQGDALVELANQFGVSVRRIRRVNGLNKSEFIRYGQKLVIPQETSILSSEVSKNENLYYSFYRPQERLAKYKLDCNGKYEVTIVKETTPNIDTSDLRTLEYYIKRGDNLYELANEFNTSVAVVKKINNLDSNIIRLGKKIELPINNLTPKEVIYRTISDREFELLARLIHAESRGEPYIGQVAVGAVLLNRVISPSFPDNIRDVIYQPGQFSPVANGQINLEPNATSYRAARAALRGQDPTRGACYFYNPDTARYLWWFETREIVVEIGNHVFAK</sequence>
<dbReference type="EMBL" id="CP003359">
    <property type="protein sequence ID" value="AGB40683.1"/>
    <property type="molecule type" value="Genomic_DNA"/>
</dbReference>
<dbReference type="PANTHER" id="PTHR33734:SF22">
    <property type="entry name" value="MEMBRANE-BOUND LYTIC MUREIN TRANSGLYCOSYLASE D"/>
    <property type="match status" value="1"/>
</dbReference>
<proteinExistence type="predicted"/>
<dbReference type="eggNOG" id="COG3773">
    <property type="taxonomic scope" value="Bacteria"/>
</dbReference>
<dbReference type="HOGENOM" id="CLU_053345_1_1_9"/>
<reference evidence="3" key="1">
    <citation type="submission" date="2012-02" db="EMBL/GenBank/DDBJ databases">
        <title>The complete genome of Halobacteroides halobius DSM 5150.</title>
        <authorList>
            <person name="Lucas S."/>
            <person name="Copeland A."/>
            <person name="Lapidus A."/>
            <person name="Glavina del Rio T."/>
            <person name="Dalin E."/>
            <person name="Tice H."/>
            <person name="Bruce D."/>
            <person name="Goodwin L."/>
            <person name="Pitluck S."/>
            <person name="Peters L."/>
            <person name="Mikhailova N."/>
            <person name="Gu W."/>
            <person name="Kyrpides N."/>
            <person name="Mavromatis K."/>
            <person name="Ivanova N."/>
            <person name="Brettin T."/>
            <person name="Detter J.C."/>
            <person name="Han C."/>
            <person name="Larimer F."/>
            <person name="Land M."/>
            <person name="Hauser L."/>
            <person name="Markowitz V."/>
            <person name="Cheng J.-F."/>
            <person name="Hugenholtz P."/>
            <person name="Woyke T."/>
            <person name="Wu D."/>
            <person name="Tindall B."/>
            <person name="Pomrenke H."/>
            <person name="Brambilla E."/>
            <person name="Klenk H.-P."/>
            <person name="Eisen J.A."/>
        </authorList>
    </citation>
    <scope>NUCLEOTIDE SEQUENCE [LARGE SCALE GENOMIC DNA]</scope>
    <source>
        <strain evidence="3">ATCC 35273 / DSM 5150 / MD-1</strain>
    </source>
</reference>
<dbReference type="GO" id="GO:0016787">
    <property type="term" value="F:hydrolase activity"/>
    <property type="evidence" value="ECO:0007669"/>
    <property type="project" value="UniProtKB-KW"/>
</dbReference>